<dbReference type="Gene3D" id="1.10.10.10">
    <property type="entry name" value="Winged helix-like DNA-binding domain superfamily/Winged helix DNA-binding domain"/>
    <property type="match status" value="1"/>
</dbReference>
<evidence type="ECO:0000256" key="1">
    <source>
        <dbReference type="ARBA" id="ARBA00009437"/>
    </source>
</evidence>
<dbReference type="SUPFAM" id="SSF46785">
    <property type="entry name" value="Winged helix' DNA-binding domain"/>
    <property type="match status" value="1"/>
</dbReference>
<reference evidence="6 7" key="1">
    <citation type="submission" date="2016-12" db="EMBL/GenBank/DDBJ databases">
        <title>Candidatus Reconcilibacillus cellulovorans genome.</title>
        <authorList>
            <person name="Kolinko S."/>
            <person name="Wu Y.-W."/>
            <person name="Tachea F."/>
            <person name="Denzel E."/>
            <person name="Hiras J."/>
            <person name="Baecker N."/>
            <person name="Chan L.J."/>
            <person name="Eichorst S.A."/>
            <person name="Frey D."/>
            <person name="Adams P.D."/>
            <person name="Pray T."/>
            <person name="Tanjore D."/>
            <person name="Petzold C.J."/>
            <person name="Gladden J.M."/>
            <person name="Simmons B.A."/>
            <person name="Singer S.W."/>
        </authorList>
    </citation>
    <scope>NUCLEOTIDE SEQUENCE [LARGE SCALE GENOMIC DNA]</scope>
    <source>
        <strain evidence="6">JTherm</strain>
    </source>
</reference>
<keyword evidence="3" id="KW-0238">DNA-binding</keyword>
<feature type="domain" description="HTH lysR-type" evidence="5">
    <location>
        <begin position="1"/>
        <end position="58"/>
    </location>
</feature>
<gene>
    <name evidence="6" type="ORF">BLM47_00600</name>
</gene>
<dbReference type="PROSITE" id="PS50931">
    <property type="entry name" value="HTH_LYSR"/>
    <property type="match status" value="1"/>
</dbReference>
<dbReference type="InterPro" id="IPR036388">
    <property type="entry name" value="WH-like_DNA-bd_sf"/>
</dbReference>
<keyword evidence="4" id="KW-0804">Transcription</keyword>
<evidence type="ECO:0000256" key="4">
    <source>
        <dbReference type="ARBA" id="ARBA00023163"/>
    </source>
</evidence>
<accession>A0A2A6E4G9</accession>
<dbReference type="Gene3D" id="3.40.190.290">
    <property type="match status" value="1"/>
</dbReference>
<protein>
    <submittedName>
        <fullName evidence="6">Transcriptional regulator</fullName>
    </submittedName>
</protein>
<comment type="caution">
    <text evidence="6">The sequence shown here is derived from an EMBL/GenBank/DDBJ whole genome shotgun (WGS) entry which is preliminary data.</text>
</comment>
<dbReference type="CDD" id="cd05466">
    <property type="entry name" value="PBP2_LTTR_substrate"/>
    <property type="match status" value="1"/>
</dbReference>
<dbReference type="Pfam" id="PF00126">
    <property type="entry name" value="HTH_1"/>
    <property type="match status" value="1"/>
</dbReference>
<proteinExistence type="inferred from homology"/>
<dbReference type="GO" id="GO:0003677">
    <property type="term" value="F:DNA binding"/>
    <property type="evidence" value="ECO:0007669"/>
    <property type="project" value="UniProtKB-KW"/>
</dbReference>
<dbReference type="InterPro" id="IPR036390">
    <property type="entry name" value="WH_DNA-bd_sf"/>
</dbReference>
<dbReference type="GO" id="GO:0032993">
    <property type="term" value="C:protein-DNA complex"/>
    <property type="evidence" value="ECO:0007669"/>
    <property type="project" value="TreeGrafter"/>
</dbReference>
<evidence type="ECO:0000256" key="2">
    <source>
        <dbReference type="ARBA" id="ARBA00023015"/>
    </source>
</evidence>
<evidence type="ECO:0000259" key="5">
    <source>
        <dbReference type="PROSITE" id="PS50931"/>
    </source>
</evidence>
<dbReference type="FunFam" id="1.10.10.10:FF:000001">
    <property type="entry name" value="LysR family transcriptional regulator"/>
    <property type="match status" value="1"/>
</dbReference>
<dbReference type="SUPFAM" id="SSF53850">
    <property type="entry name" value="Periplasmic binding protein-like II"/>
    <property type="match status" value="1"/>
</dbReference>
<organism evidence="6 7">
    <name type="scientific">Candidatus Reconcilbacillus cellulovorans</name>
    <dbReference type="NCBI Taxonomy" id="1906605"/>
    <lineage>
        <taxon>Bacteria</taxon>
        <taxon>Bacillati</taxon>
        <taxon>Bacillota</taxon>
        <taxon>Bacilli</taxon>
        <taxon>Bacillales</taxon>
        <taxon>Paenibacillaceae</taxon>
        <taxon>Candidatus Reconcilbacillus</taxon>
    </lineage>
</organism>
<sequence>MELRLLRYVVQVAAERNFSRAAAKLHITQPSLSQQIAKLERELGVVLFHRSPGAVEPTHAGRVFVERAREILDLADLLAKEMDDLAHMRKGRLVVGSLPMTGAHLLPLVLPVFRGRHPEVDISLVEDTTLRLEERTAAGEVDVAFLTLPLTNAGLEGEPVVEDEIWLAVSPDHPLAARSVAAAPGRVDVAELAREPFILLKQGQGFRNIAIQLCRNAGFEPRIAFESGNIETVQSLVAAGMGVAFVPSMVARNRSGRFAPVFVELSGRPTRTIVLARRRDRFLSKAAEAFRDTVFDVLKHVPGGLPSDLSDDGGNRQ</sequence>
<dbReference type="AlphaFoldDB" id="A0A2A6E4G9"/>
<dbReference type="InterPro" id="IPR000847">
    <property type="entry name" value="LysR_HTH_N"/>
</dbReference>
<dbReference type="GO" id="GO:0003700">
    <property type="term" value="F:DNA-binding transcription factor activity"/>
    <property type="evidence" value="ECO:0007669"/>
    <property type="project" value="InterPro"/>
</dbReference>
<evidence type="ECO:0000313" key="6">
    <source>
        <dbReference type="EMBL" id="PDO11657.1"/>
    </source>
</evidence>
<name>A0A2A6E4G9_9BACL</name>
<dbReference type="PANTHER" id="PTHR30346:SF28">
    <property type="entry name" value="HTH-TYPE TRANSCRIPTIONAL REGULATOR CYNR"/>
    <property type="match status" value="1"/>
</dbReference>
<keyword evidence="2" id="KW-0805">Transcription regulation</keyword>
<comment type="similarity">
    <text evidence="1">Belongs to the LysR transcriptional regulatory family.</text>
</comment>
<dbReference type="Pfam" id="PF03466">
    <property type="entry name" value="LysR_substrate"/>
    <property type="match status" value="1"/>
</dbReference>
<evidence type="ECO:0000313" key="7">
    <source>
        <dbReference type="Proteomes" id="UP000243688"/>
    </source>
</evidence>
<dbReference type="Proteomes" id="UP000243688">
    <property type="component" value="Unassembled WGS sequence"/>
</dbReference>
<dbReference type="EMBL" id="MOXJ01000001">
    <property type="protein sequence ID" value="PDO11657.1"/>
    <property type="molecule type" value="Genomic_DNA"/>
</dbReference>
<dbReference type="InterPro" id="IPR005119">
    <property type="entry name" value="LysR_subst-bd"/>
</dbReference>
<evidence type="ECO:0000256" key="3">
    <source>
        <dbReference type="ARBA" id="ARBA00023125"/>
    </source>
</evidence>
<dbReference type="PRINTS" id="PR00039">
    <property type="entry name" value="HTHLYSR"/>
</dbReference>
<dbReference type="PANTHER" id="PTHR30346">
    <property type="entry name" value="TRANSCRIPTIONAL DUAL REGULATOR HCAR-RELATED"/>
    <property type="match status" value="1"/>
</dbReference>